<evidence type="ECO:0000256" key="6">
    <source>
        <dbReference type="ARBA" id="ARBA00022840"/>
    </source>
</evidence>
<feature type="domain" description="ABC transporter" evidence="11">
    <location>
        <begin position="1471"/>
        <end position="1701"/>
    </location>
</feature>
<dbReference type="GO" id="GO:0140359">
    <property type="term" value="F:ABC-type transporter activity"/>
    <property type="evidence" value="ECO:0007669"/>
    <property type="project" value="InterPro"/>
</dbReference>
<feature type="domain" description="ABC transporter" evidence="11">
    <location>
        <begin position="544"/>
        <end position="778"/>
    </location>
</feature>
<feature type="transmembrane region" description="Helical" evidence="10">
    <location>
        <begin position="355"/>
        <end position="380"/>
    </location>
</feature>
<dbReference type="GO" id="GO:0016020">
    <property type="term" value="C:membrane"/>
    <property type="evidence" value="ECO:0007669"/>
    <property type="project" value="UniProtKB-SubCell"/>
</dbReference>
<comment type="subcellular location">
    <subcellularLocation>
        <location evidence="1">Membrane</location>
        <topology evidence="1">Multi-pass membrane protein</topology>
    </subcellularLocation>
</comment>
<reference evidence="12" key="1">
    <citation type="submission" date="2013-11" db="EMBL/GenBank/DDBJ databases">
        <title>The ABC transporter gene family of the intertidal copepod, Tigriopus japonicus.</title>
        <authorList>
            <person name="Rhee J.-S."/>
            <person name="Kim B.-M."/>
            <person name="Jeong C.-B."/>
            <person name="Lee J.-S."/>
        </authorList>
    </citation>
    <scope>NUCLEOTIDE SEQUENCE</scope>
</reference>
<feature type="transmembrane region" description="Helical" evidence="10">
    <location>
        <begin position="1158"/>
        <end position="1185"/>
    </location>
</feature>
<keyword evidence="5" id="KW-0547">Nucleotide-binding</keyword>
<evidence type="ECO:0000256" key="3">
    <source>
        <dbReference type="ARBA" id="ARBA00022692"/>
    </source>
</evidence>
<proteinExistence type="evidence at transcript level"/>
<dbReference type="InterPro" id="IPR003593">
    <property type="entry name" value="AAA+_ATPase"/>
</dbReference>
<evidence type="ECO:0000313" key="12">
    <source>
        <dbReference type="EMBL" id="AHK05632.1"/>
    </source>
</evidence>
<feature type="transmembrane region" description="Helical" evidence="10">
    <location>
        <begin position="1116"/>
        <end position="1137"/>
    </location>
</feature>
<dbReference type="SMART" id="SM00382">
    <property type="entry name" value="AAA"/>
    <property type="match status" value="2"/>
</dbReference>
<dbReference type="Gene3D" id="3.40.50.300">
    <property type="entry name" value="P-loop containing nucleotide triphosphate hydrolases"/>
    <property type="match status" value="2"/>
</dbReference>
<feature type="transmembrane region" description="Helical" evidence="10">
    <location>
        <begin position="274"/>
        <end position="295"/>
    </location>
</feature>
<evidence type="ECO:0000256" key="8">
    <source>
        <dbReference type="ARBA" id="ARBA00023136"/>
    </source>
</evidence>
<feature type="transmembrane region" description="Helical" evidence="10">
    <location>
        <begin position="21"/>
        <end position="42"/>
    </location>
</feature>
<feature type="transmembrane region" description="Helical" evidence="10">
    <location>
        <begin position="321"/>
        <end position="343"/>
    </location>
</feature>
<accession>A0A0A7ARI5</accession>
<feature type="transmembrane region" description="Helical" evidence="10">
    <location>
        <begin position="922"/>
        <end position="946"/>
    </location>
</feature>
<keyword evidence="2" id="KW-0813">Transport</keyword>
<feature type="transmembrane region" description="Helical" evidence="10">
    <location>
        <begin position="1231"/>
        <end position="1254"/>
    </location>
</feature>
<dbReference type="FunFam" id="3.40.50.300:FF:002470">
    <property type="entry name" value="ABC transporter, putative"/>
    <property type="match status" value="1"/>
</dbReference>
<dbReference type="EMBL" id="KF906267">
    <property type="protein sequence ID" value="AHK05632.1"/>
    <property type="molecule type" value="mRNA"/>
</dbReference>
<dbReference type="InterPro" id="IPR017871">
    <property type="entry name" value="ABC_transporter-like_CS"/>
</dbReference>
<evidence type="ECO:0000256" key="10">
    <source>
        <dbReference type="SAM" id="Phobius"/>
    </source>
</evidence>
<keyword evidence="6 12" id="KW-0067">ATP-binding</keyword>
<keyword evidence="3 10" id="KW-0812">Transmembrane</keyword>
<feature type="transmembrane region" description="Helical" evidence="10">
    <location>
        <begin position="66"/>
        <end position="86"/>
    </location>
</feature>
<dbReference type="InterPro" id="IPR013525">
    <property type="entry name" value="ABC2_TM"/>
</dbReference>
<dbReference type="FunFam" id="3.40.50.300:FF:000298">
    <property type="entry name" value="ATP-binding cassette sub-family A member 12"/>
    <property type="match status" value="1"/>
</dbReference>
<dbReference type="InterPro" id="IPR027417">
    <property type="entry name" value="P-loop_NTPase"/>
</dbReference>
<evidence type="ECO:0000256" key="9">
    <source>
        <dbReference type="SAM" id="MobiDB-lite"/>
    </source>
</evidence>
<dbReference type="Pfam" id="PF12698">
    <property type="entry name" value="ABC2_membrane_3"/>
    <property type="match status" value="2"/>
</dbReference>
<evidence type="ECO:0000256" key="5">
    <source>
        <dbReference type="ARBA" id="ARBA00022741"/>
    </source>
</evidence>
<feature type="transmembrane region" description="Helical" evidence="10">
    <location>
        <begin position="414"/>
        <end position="438"/>
    </location>
</feature>
<dbReference type="GO" id="GO:0005319">
    <property type="term" value="F:lipid transporter activity"/>
    <property type="evidence" value="ECO:0007669"/>
    <property type="project" value="TreeGrafter"/>
</dbReference>
<dbReference type="SUPFAM" id="SSF52540">
    <property type="entry name" value="P-loop containing nucleoside triphosphate hydrolases"/>
    <property type="match status" value="2"/>
</dbReference>
<dbReference type="PROSITE" id="PS00211">
    <property type="entry name" value="ABC_TRANSPORTER_1"/>
    <property type="match status" value="1"/>
</dbReference>
<feature type="region of interest" description="Disordered" evidence="9">
    <location>
        <begin position="864"/>
        <end position="886"/>
    </location>
</feature>
<feature type="transmembrane region" description="Helical" evidence="10">
    <location>
        <begin position="469"/>
        <end position="489"/>
    </location>
</feature>
<evidence type="ECO:0000256" key="2">
    <source>
        <dbReference type="ARBA" id="ARBA00022448"/>
    </source>
</evidence>
<dbReference type="PANTHER" id="PTHR19229:SF250">
    <property type="entry name" value="ABC TRANSPORTER DOMAIN-CONTAINING PROTEIN-RELATED"/>
    <property type="match status" value="1"/>
</dbReference>
<feature type="transmembrane region" description="Helical" evidence="10">
    <location>
        <begin position="386"/>
        <end position="407"/>
    </location>
</feature>
<evidence type="ECO:0000256" key="4">
    <source>
        <dbReference type="ARBA" id="ARBA00022737"/>
    </source>
</evidence>
<name>A0A0A7ARI5_TIGJA</name>
<dbReference type="InterPro" id="IPR026082">
    <property type="entry name" value="ABCA"/>
</dbReference>
<organism evidence="12">
    <name type="scientific">Tigriopus japonicus</name>
    <name type="common">Copepod</name>
    <dbReference type="NCBI Taxonomy" id="158387"/>
    <lineage>
        <taxon>Eukaryota</taxon>
        <taxon>Metazoa</taxon>
        <taxon>Ecdysozoa</taxon>
        <taxon>Arthropoda</taxon>
        <taxon>Crustacea</taxon>
        <taxon>Multicrustacea</taxon>
        <taxon>Hexanauplia</taxon>
        <taxon>Copepoda</taxon>
        <taxon>Harpacticoida</taxon>
        <taxon>Harpacticidae</taxon>
        <taxon>Tigriopus</taxon>
    </lineage>
</organism>
<evidence type="ECO:0000256" key="7">
    <source>
        <dbReference type="ARBA" id="ARBA00022989"/>
    </source>
</evidence>
<dbReference type="InterPro" id="IPR056264">
    <property type="entry name" value="R2_ABCA1-4-like"/>
</dbReference>
<dbReference type="InterPro" id="IPR003439">
    <property type="entry name" value="ABC_transporter-like_ATP-bd"/>
</dbReference>
<dbReference type="Pfam" id="PF23321">
    <property type="entry name" value="R1_ABCA1"/>
    <property type="match status" value="1"/>
</dbReference>
<dbReference type="GO" id="GO:0016887">
    <property type="term" value="F:ATP hydrolysis activity"/>
    <property type="evidence" value="ECO:0007669"/>
    <property type="project" value="InterPro"/>
</dbReference>
<evidence type="ECO:0000256" key="1">
    <source>
        <dbReference type="ARBA" id="ARBA00004141"/>
    </source>
</evidence>
<keyword evidence="4" id="KW-0677">Repeat</keyword>
<sequence>MKLAVVLGKNFVLKGRHWIQTALEIVVPCLLFIALVIIRSALKVDPNNEDPGARASQYTSFLDDRAGMQTFCWSLYGTTGGIVYVAPNSSEYARKFVEQFNAAGFKYCQESRWTYEEDYVVAELIESEDDIVKMYQEYVSDYNVRKKIGQDDDPKPPQVYGGIVFEPNQSFESSHLKYKIRIGYRNDYNDEAQTQYLFDPWMKYNYYGPSDAIYSYDTEVAIQSIVDLLYLQGRLHEEIFIPVHTNYSDGNVKLSISDQGFAVPSRSTNFLASVLDYIMPIFSVISFMFVVPPLLKRIVQEKESGVKEFMKMMGLAGYMNWLAWFITAFASCLITNLIILFLLGVNFSLGPVIQYTNLFIIFISLTLYSVALIFMLFAISSLFNNANLALVAGILLHLVSFFFPYGLMSQSDQFYVSVSLGAKLALCLLPNVGLWLTFKGVLGAESASAGFTFSDINEALIPGDNITMLYIWLMFLASSVLYGAIIWYVDTIKPGPFGQAKPPYFPFMKSYWIMEKAKEVDSKSIDMDEYGAVWEPEPEGQPGVQVRGLKKVFKRPGSAPFVAVKNVRFSAYPDQIMALLGHNGAGKTTTMSILTGLYSSSGGTALVNGLNINTSMTKIRGDLGLCPQHNMLFASLTVKEHLIFFGMLKGMSWEQARRESTIVADRVMLSEKITKMSTALSGGMKRKLHLGIALMGDSKVVLLDEPTSGMDPEARREIWDLLQDMKQGRTVILTTHFMEEADVLGDRIAIMADGQVQCYGSSLFLKRAYGSGYRLTMTKKAACDASKVKRAVREHIPGAVTLSNVSGELAMSLPSDSEDKFTDLLKGLTDAKATLGIANFGLSVTTLEDVFLKVGSKVEDTETLNKEETKGKSVQRSASIESGHKVGKLPEKREDLVSGFKLWLLQMKGLITKRIIQTKRNWMMYLLMGLVPMIMAILSGIVVNLVSDLGGISDSKPRVMTFRDYQEDSTVSLLNRNFTTQYANESYEVFKNFLSIFPKTKVIEVKDFDNYILENAVDEGMERYGRKYVLGFSTHEFSNAFSPETSFTTTELNAHFNVVPLHARPMAKNLLANMLNKMVVNPDASLDDIQVTYEPIVVKNDWERFWYGDIMFYPSVLVYSILLSVSWILFFGTFIIFPIRERLSQAKQVQIMAGVNPFTFWLGNLVWDFLITLIVTVLVLVLLGVLDARNLFIEPQVWGGMAVVHILYGLSGLLTAYAFSFATKSAPAAFAFYVLVALVCGVVIPNGVWFMSLVDYEVIDQADNLGANMTGPDLGLISDCLRYSIGFFSAMPMTRAIMAITQVSEENGRCLNNIPSDILNNICQTFLDNPALLDPNNGYQLDLNVASCCDEKFVADPAVAICNTTLTYNNANGETVTYLTPPCPIRQTLFSFDRVKGINIDLLYLALDSVVLLLLLYGLESGYLQRGYAQKCNWICRSKPVFEADPILDEDVIAEQEEAIQALRDPESVALIVNNLTKNFGKFRAVRGLSFTIKHGECFGFLGVNGAGKTTSFRMLTGDEYMTEGQSILYGQDLGSKRRKYLRQIGYCPQFDSIIDVLTGREILNLFAHIRGVPLRRMKEEVDKWIEFVGLKQYANRKCGQYSGGNKRKLNVAQALVGDPPIIFLDEPSTGVDPVARRKLWDAITSIKSRGQSVVLTSHSMEECEALCDRISIMVQGQFRCMGGPQHLKNKYGQGFTVIMKMNQSHPTYESDTAKENIKGFMMEKFPSILIKDEHKDYIHFHIPDVQTPWYLLFQSMQEAKLKFPFVQDYSLNETSLEDVFLLFARGRDQDDSRTQVNELGTVNEAFE</sequence>
<keyword evidence="7 10" id="KW-1133">Transmembrane helix</keyword>
<feature type="transmembrane region" description="Helical" evidence="10">
    <location>
        <begin position="1197"/>
        <end position="1219"/>
    </location>
</feature>
<dbReference type="Pfam" id="PF00005">
    <property type="entry name" value="ABC_tran"/>
    <property type="match status" value="2"/>
</dbReference>
<dbReference type="PANTHER" id="PTHR19229">
    <property type="entry name" value="ATP-BINDING CASSETTE TRANSPORTER SUBFAMILY A ABCA"/>
    <property type="match status" value="1"/>
</dbReference>
<keyword evidence="8 10" id="KW-0472">Membrane</keyword>
<evidence type="ECO:0000259" key="11">
    <source>
        <dbReference type="PROSITE" id="PS50893"/>
    </source>
</evidence>
<dbReference type="PROSITE" id="PS50893">
    <property type="entry name" value="ABC_TRANSPORTER_2"/>
    <property type="match status" value="2"/>
</dbReference>
<dbReference type="GO" id="GO:0005524">
    <property type="term" value="F:ATP binding"/>
    <property type="evidence" value="ECO:0007669"/>
    <property type="project" value="UniProtKB-KW"/>
</dbReference>
<dbReference type="CDD" id="cd03263">
    <property type="entry name" value="ABC_subfamily_A"/>
    <property type="match status" value="2"/>
</dbReference>
<protein>
    <submittedName>
        <fullName evidence="12">ATP-binding cassette transporter sub-family A member 3 isoform X2</fullName>
    </submittedName>
</protein>